<dbReference type="PANTHER" id="PTHR10953">
    <property type="entry name" value="UBIQUITIN-ACTIVATING ENZYME E1"/>
    <property type="match status" value="1"/>
</dbReference>
<dbReference type="InterPro" id="IPR045886">
    <property type="entry name" value="ThiF/MoeB/HesA"/>
</dbReference>
<dbReference type="Pfam" id="PF00899">
    <property type="entry name" value="ThiF"/>
    <property type="match status" value="1"/>
</dbReference>
<proteinExistence type="inferred from homology"/>
<evidence type="ECO:0000256" key="10">
    <source>
        <dbReference type="ARBA" id="ARBA00075110"/>
    </source>
</evidence>
<organism evidence="14 15">
    <name type="scientific">Chlorobium phaeovibrioides</name>
    <dbReference type="NCBI Taxonomy" id="1094"/>
    <lineage>
        <taxon>Bacteria</taxon>
        <taxon>Pseudomonadati</taxon>
        <taxon>Chlorobiota</taxon>
        <taxon>Chlorobiia</taxon>
        <taxon>Chlorobiales</taxon>
        <taxon>Chlorobiaceae</taxon>
        <taxon>Chlorobium/Pelodictyon group</taxon>
        <taxon>Chlorobium</taxon>
    </lineage>
</organism>
<dbReference type="EC" id="2.7.7.80" evidence="8"/>
<keyword evidence="4" id="KW-0067">ATP-binding</keyword>
<comment type="subunit">
    <text evidence="7">Homodimer. Forms a stable heterotetrameric complex of 2 MoeB and 2 MoaD during adenylation of MoaD.</text>
</comment>
<dbReference type="Proteomes" id="UP000279908">
    <property type="component" value="Unassembled WGS sequence"/>
</dbReference>
<dbReference type="AlphaFoldDB" id="A0A432AVA0"/>
<evidence type="ECO:0000256" key="12">
    <source>
        <dbReference type="ARBA" id="ARBA00078531"/>
    </source>
</evidence>
<gene>
    <name evidence="14" type="ORF">EKD02_03795</name>
</gene>
<dbReference type="InterPro" id="IPR035985">
    <property type="entry name" value="Ubiquitin-activating_enz"/>
</dbReference>
<name>A0A432AVA0_CHLPH</name>
<dbReference type="InterPro" id="IPR000594">
    <property type="entry name" value="ThiF_NAD_FAD-bd"/>
</dbReference>
<dbReference type="GO" id="GO:0005524">
    <property type="term" value="F:ATP binding"/>
    <property type="evidence" value="ECO:0007669"/>
    <property type="project" value="UniProtKB-KW"/>
</dbReference>
<dbReference type="GO" id="GO:0008641">
    <property type="term" value="F:ubiquitin-like modifier activating enzyme activity"/>
    <property type="evidence" value="ECO:0007669"/>
    <property type="project" value="InterPro"/>
</dbReference>
<evidence type="ECO:0000313" key="15">
    <source>
        <dbReference type="Proteomes" id="UP000279908"/>
    </source>
</evidence>
<evidence type="ECO:0000256" key="11">
    <source>
        <dbReference type="ARBA" id="ARBA00075328"/>
    </source>
</evidence>
<dbReference type="GO" id="GO:0008146">
    <property type="term" value="F:sulfotransferase activity"/>
    <property type="evidence" value="ECO:0007669"/>
    <property type="project" value="TreeGrafter"/>
</dbReference>
<dbReference type="FunFam" id="3.40.50.720:FF:000033">
    <property type="entry name" value="Adenylyltransferase and sulfurtransferase MOCS3"/>
    <property type="match status" value="1"/>
</dbReference>
<dbReference type="SUPFAM" id="SSF69572">
    <property type="entry name" value="Activating enzymes of the ubiquitin-like proteins"/>
    <property type="match status" value="1"/>
</dbReference>
<dbReference type="GO" id="GO:0005829">
    <property type="term" value="C:cytosol"/>
    <property type="evidence" value="ECO:0007669"/>
    <property type="project" value="TreeGrafter"/>
</dbReference>
<accession>A0A432AVA0</accession>
<evidence type="ECO:0000256" key="4">
    <source>
        <dbReference type="ARBA" id="ARBA00022840"/>
    </source>
</evidence>
<dbReference type="PANTHER" id="PTHR10953:SF102">
    <property type="entry name" value="ADENYLYLTRANSFERASE AND SULFURTRANSFERASE MOCS3"/>
    <property type="match status" value="1"/>
</dbReference>
<dbReference type="EMBL" id="RXYK01000004">
    <property type="protein sequence ID" value="RTY38805.1"/>
    <property type="molecule type" value="Genomic_DNA"/>
</dbReference>
<evidence type="ECO:0000259" key="13">
    <source>
        <dbReference type="Pfam" id="PF00899"/>
    </source>
</evidence>
<dbReference type="CDD" id="cd00757">
    <property type="entry name" value="ThiF_MoeB_HesA_family"/>
    <property type="match status" value="1"/>
</dbReference>
<feature type="domain" description="THIF-type NAD/FAD binding fold" evidence="13">
    <location>
        <begin position="11"/>
        <end position="243"/>
    </location>
</feature>
<evidence type="ECO:0000313" key="14">
    <source>
        <dbReference type="EMBL" id="RTY38805.1"/>
    </source>
</evidence>
<protein>
    <recommendedName>
        <fullName evidence="9">Molybdopterin-synthase adenylyltransferase</fullName>
        <ecNumber evidence="8">2.7.7.80</ecNumber>
    </recommendedName>
    <alternativeName>
        <fullName evidence="12">MoaD protein adenylase</fullName>
    </alternativeName>
    <alternativeName>
        <fullName evidence="10">Molybdopterin-converting factor subunit 1 adenylase</fullName>
    </alternativeName>
    <alternativeName>
        <fullName evidence="11">Sulfur carrier protein MoaD adenylyltransferase</fullName>
    </alternativeName>
</protein>
<dbReference type="RefSeq" id="WP_126342126.1">
    <property type="nucleotide sequence ID" value="NZ_RXYJ01000005.1"/>
</dbReference>
<evidence type="ECO:0000256" key="2">
    <source>
        <dbReference type="ARBA" id="ARBA00022679"/>
    </source>
</evidence>
<dbReference type="GO" id="GO:0004792">
    <property type="term" value="F:thiosulfate-cyanide sulfurtransferase activity"/>
    <property type="evidence" value="ECO:0007669"/>
    <property type="project" value="TreeGrafter"/>
</dbReference>
<reference evidence="14 15" key="1">
    <citation type="submission" date="2018-12" db="EMBL/GenBank/DDBJ databases">
        <authorList>
            <person name="Lunina O.N."/>
            <person name="Grouzdev D.S."/>
            <person name="Gorlenko V.M."/>
            <person name="Savvichev A.S."/>
        </authorList>
    </citation>
    <scope>NUCLEOTIDE SEQUENCE [LARGE SCALE GENOMIC DNA]</scope>
    <source>
        <strain evidence="14 15">BrKhr-17</strain>
    </source>
</reference>
<comment type="similarity">
    <text evidence="1">Belongs to the HesA/MoeB/ThiF family.</text>
</comment>
<comment type="catalytic activity">
    <reaction evidence="5">
        <text>[molybdopterin-synthase sulfur-carrier protein]-C-terminal Gly-Gly + ATP + H(+) = [molybdopterin-synthase sulfur-carrier protein]-C-terminal Gly-Gly-AMP + diphosphate</text>
        <dbReference type="Rhea" id="RHEA:43616"/>
        <dbReference type="Rhea" id="RHEA-COMP:12159"/>
        <dbReference type="Rhea" id="RHEA-COMP:12202"/>
        <dbReference type="ChEBI" id="CHEBI:15378"/>
        <dbReference type="ChEBI" id="CHEBI:30616"/>
        <dbReference type="ChEBI" id="CHEBI:33019"/>
        <dbReference type="ChEBI" id="CHEBI:90618"/>
        <dbReference type="ChEBI" id="CHEBI:90778"/>
        <dbReference type="EC" id="2.7.7.80"/>
    </reaction>
</comment>
<sequence>MQLTAEERARYSRHLALSEIGESGQEKLLSSKVLIVGAGGLGSPAAFYLAAAGVGTIGIMDDDQVECSNLQRQILHTTAAIGTKKVDSAQERLQALRPSLIIHSYPFRLTTGNSLEIIASYDFVVDATDSFSSKFLISRACHAAGKPYSHGGIQQFSGQAMTVIPGRTACCHCLFHEDDEPPTASGEGPIGAIAGVIGSIQAAEALKVLLALGDPLYDTLLTCNTLTMEFRKVPVRCDPRCPVCGSPNIQPFTSNHEA</sequence>
<evidence type="ECO:0000256" key="6">
    <source>
        <dbReference type="ARBA" id="ARBA00055169"/>
    </source>
</evidence>
<evidence type="ECO:0000256" key="1">
    <source>
        <dbReference type="ARBA" id="ARBA00009919"/>
    </source>
</evidence>
<evidence type="ECO:0000256" key="3">
    <source>
        <dbReference type="ARBA" id="ARBA00022741"/>
    </source>
</evidence>
<dbReference type="GO" id="GO:0061605">
    <property type="term" value="F:molybdopterin-synthase adenylyltransferase activity"/>
    <property type="evidence" value="ECO:0007669"/>
    <property type="project" value="UniProtKB-EC"/>
</dbReference>
<evidence type="ECO:0000256" key="8">
    <source>
        <dbReference type="ARBA" id="ARBA00066884"/>
    </source>
</evidence>
<evidence type="ECO:0000256" key="5">
    <source>
        <dbReference type="ARBA" id="ARBA00052218"/>
    </source>
</evidence>
<keyword evidence="3" id="KW-0547">Nucleotide-binding</keyword>
<comment type="function">
    <text evidence="6">Catalyzes the adenylation by ATP of the carboxyl group of the C-terminal glycine of sulfur carrier protein MoaD.</text>
</comment>
<evidence type="ECO:0000256" key="7">
    <source>
        <dbReference type="ARBA" id="ARBA00063809"/>
    </source>
</evidence>
<evidence type="ECO:0000256" key="9">
    <source>
        <dbReference type="ARBA" id="ARBA00073635"/>
    </source>
</evidence>
<keyword evidence="2" id="KW-0808">Transferase</keyword>
<dbReference type="Gene3D" id="3.40.50.720">
    <property type="entry name" value="NAD(P)-binding Rossmann-like Domain"/>
    <property type="match status" value="1"/>
</dbReference>
<comment type="caution">
    <text evidence="14">The sequence shown here is derived from an EMBL/GenBank/DDBJ whole genome shotgun (WGS) entry which is preliminary data.</text>
</comment>